<dbReference type="Proteomes" id="UP001596087">
    <property type="component" value="Unassembled WGS sequence"/>
</dbReference>
<comment type="caution">
    <text evidence="1">The sequence shown here is derived from an EMBL/GenBank/DDBJ whole genome shotgun (WGS) entry which is preliminary data.</text>
</comment>
<sequence>MTAVVTTVPFAWAEGLDSLDGRRVTQCALSRICGACGRPLGRPVAFVGTEAEVGRNAFHAPPLHLGCARELQARRDDWRLVTTAGFEFVRPAREDADRRPTFQPNSRLS</sequence>
<protein>
    <submittedName>
        <fullName evidence="1">Uncharacterized protein</fullName>
    </submittedName>
</protein>
<evidence type="ECO:0000313" key="2">
    <source>
        <dbReference type="Proteomes" id="UP001596087"/>
    </source>
</evidence>
<accession>A0ABW0BLQ3</accession>
<name>A0ABW0BLQ3_9ACTN</name>
<proteinExistence type="predicted"/>
<dbReference type="RefSeq" id="WP_378591419.1">
    <property type="nucleotide sequence ID" value="NZ_JBHSKD010000018.1"/>
</dbReference>
<gene>
    <name evidence="1" type="ORF">ACFPGP_14815</name>
</gene>
<keyword evidence="2" id="KW-1185">Reference proteome</keyword>
<reference evidence="2" key="1">
    <citation type="journal article" date="2019" name="Int. J. Syst. Evol. Microbiol.">
        <title>The Global Catalogue of Microorganisms (GCM) 10K type strain sequencing project: providing services to taxonomists for standard genome sequencing and annotation.</title>
        <authorList>
            <consortium name="The Broad Institute Genomics Platform"/>
            <consortium name="The Broad Institute Genome Sequencing Center for Infectious Disease"/>
            <person name="Wu L."/>
            <person name="Ma J."/>
        </authorList>
    </citation>
    <scope>NUCLEOTIDE SEQUENCE [LARGE SCALE GENOMIC DNA]</scope>
    <source>
        <strain evidence="2">DFY41</strain>
    </source>
</reference>
<organism evidence="1 2">
    <name type="scientific">Nocardioides taihuensis</name>
    <dbReference type="NCBI Taxonomy" id="1835606"/>
    <lineage>
        <taxon>Bacteria</taxon>
        <taxon>Bacillati</taxon>
        <taxon>Actinomycetota</taxon>
        <taxon>Actinomycetes</taxon>
        <taxon>Propionibacteriales</taxon>
        <taxon>Nocardioidaceae</taxon>
        <taxon>Nocardioides</taxon>
    </lineage>
</organism>
<evidence type="ECO:0000313" key="1">
    <source>
        <dbReference type="EMBL" id="MFC5177953.1"/>
    </source>
</evidence>
<dbReference type="EMBL" id="JBHSKD010000018">
    <property type="protein sequence ID" value="MFC5177953.1"/>
    <property type="molecule type" value="Genomic_DNA"/>
</dbReference>